<dbReference type="Pfam" id="PF08351">
    <property type="entry name" value="TmcA_N"/>
    <property type="match status" value="1"/>
</dbReference>
<evidence type="ECO:0000313" key="11">
    <source>
        <dbReference type="EMBL" id="PWG63869.1"/>
    </source>
</evidence>
<dbReference type="Pfam" id="PF13718">
    <property type="entry name" value="GNAT_acetyltr_2"/>
    <property type="match status" value="2"/>
</dbReference>
<dbReference type="GO" id="GO:0000049">
    <property type="term" value="F:tRNA binding"/>
    <property type="evidence" value="ECO:0007669"/>
    <property type="project" value="UniProtKB-UniRule"/>
</dbReference>
<keyword evidence="2 9" id="KW-0820">tRNA-binding</keyword>
<name>A0A2U2N4I0_9GAMM</name>
<dbReference type="InterPro" id="IPR024914">
    <property type="entry name" value="tRNA_acetyltr_TmcA"/>
</dbReference>
<dbReference type="SUPFAM" id="SSF55729">
    <property type="entry name" value="Acyl-CoA N-acyltransferases (Nat)"/>
    <property type="match status" value="1"/>
</dbReference>
<evidence type="ECO:0000256" key="6">
    <source>
        <dbReference type="ARBA" id="ARBA00022840"/>
    </source>
</evidence>
<dbReference type="Gene3D" id="1.20.120.890">
    <property type="entry name" value="tRNA(Met) cytidine acetyltransferase, tail domain"/>
    <property type="match status" value="1"/>
</dbReference>
<dbReference type="EMBL" id="QFFI01000008">
    <property type="protein sequence ID" value="PWG63869.1"/>
    <property type="molecule type" value="Genomic_DNA"/>
</dbReference>
<dbReference type="Gene3D" id="3.40.50.11040">
    <property type="match status" value="1"/>
</dbReference>
<evidence type="ECO:0000256" key="8">
    <source>
        <dbReference type="ARBA" id="ARBA00023315"/>
    </source>
</evidence>
<gene>
    <name evidence="9" type="primary">tmcA</name>
    <name evidence="11" type="ORF">DEM34_06600</name>
</gene>
<keyword evidence="5 9" id="KW-0547">Nucleotide-binding</keyword>
<feature type="binding site" evidence="9">
    <location>
        <begin position="466"/>
        <end position="468"/>
    </location>
    <ligand>
        <name>acetyl-CoA</name>
        <dbReference type="ChEBI" id="CHEBI:57288"/>
    </ligand>
</feature>
<sequence>MAARQDWPPGERRLLWIEGEAEACREDARACLHGLDPAQVLWIGSPAPDGVASLRPGHGNRALGGDLTAAVLDAHSGLDPDDLGALGGALRGDGALLLLTPPADDWPATADPALERLASHGCPPRRFQGRFLTRLIRLLASHPAVRRCPVGEVALPSWRPTASAHDPECLTDDQADAVADILVHARAATPTPLLLTADRGRGKSAALGIAARRLLAAGTPVTVTAPSRRAAAALFRQAAPREPAFMPPEAPPPETGVLLVDEAAALPLPRLQALLEGRPRAVLATTIHGYEGTGRGVALRLLEHLTHRFPGSGQRHMEAPVRWRVGDPLEAFVSEALLLDAEPAALPTGGSRPSAVHSVDGGALGADEARLRAAFGLLVAGHYQTRPRDLRQLLDDPEVRLWLALEQDQVTGVLAARPEGGFAADLTREIWLGRRRPAGHLMAQSLGFHAGVADAPRHRGLRILRIAVHPARRRCGLGCRLVAAARDQARRDGLDWLGASFGATPSLLRFWREAGLEPVRVGNRADAASGSHAVMVLQPLSTAGEALYHESRERLARHFPSQRRHALKAMSPALAAAVVAGLPTPASGAAIDARDLYAFAHGHRSLLDTHAALTAVSGWDPWRDTLRERDRILLEAAVEHPADLPAIARRTGLRGRREALQRLRALVAQGPLAGTDGADTGGGA</sequence>
<evidence type="ECO:0000256" key="1">
    <source>
        <dbReference type="ARBA" id="ARBA00022490"/>
    </source>
</evidence>
<dbReference type="InterPro" id="IPR027417">
    <property type="entry name" value="P-loop_NTPase"/>
</dbReference>
<accession>A0A2U2N4I0</accession>
<feature type="domain" description="N-acetyltransferase" evidence="10">
    <location>
        <begin position="361"/>
        <end position="541"/>
    </location>
</feature>
<dbReference type="AlphaFoldDB" id="A0A2U2N4I0"/>
<dbReference type="EC" id="2.3.1.193" evidence="9"/>
<dbReference type="InterPro" id="IPR038321">
    <property type="entry name" value="TmcA_C_sf"/>
</dbReference>
<dbReference type="GO" id="GO:0005737">
    <property type="term" value="C:cytoplasm"/>
    <property type="evidence" value="ECO:0007669"/>
    <property type="project" value="UniProtKB-SubCell"/>
</dbReference>
<keyword evidence="1 9" id="KW-0963">Cytoplasm</keyword>
<protein>
    <recommendedName>
        <fullName evidence="9">tRNA(Met) cytidine acetyltransferase TmcA</fullName>
        <ecNumber evidence="9">2.3.1.193</ecNumber>
    </recommendedName>
</protein>
<dbReference type="GO" id="GO:0051391">
    <property type="term" value="P:tRNA acetylation"/>
    <property type="evidence" value="ECO:0007669"/>
    <property type="project" value="UniProtKB-UniRule"/>
</dbReference>
<comment type="catalytic activity">
    <reaction evidence="9">
        <text>cytidine(34) in elongator tRNA(Met) + acetyl-CoA + ATP + H2O = N(4)-acetylcytidine(34) in elongator tRNA(Met) + ADP + phosphate + CoA + H(+)</text>
        <dbReference type="Rhea" id="RHEA:43788"/>
        <dbReference type="Rhea" id="RHEA-COMP:10693"/>
        <dbReference type="Rhea" id="RHEA-COMP:10694"/>
        <dbReference type="ChEBI" id="CHEBI:15377"/>
        <dbReference type="ChEBI" id="CHEBI:15378"/>
        <dbReference type="ChEBI" id="CHEBI:30616"/>
        <dbReference type="ChEBI" id="CHEBI:43474"/>
        <dbReference type="ChEBI" id="CHEBI:57287"/>
        <dbReference type="ChEBI" id="CHEBI:57288"/>
        <dbReference type="ChEBI" id="CHEBI:74900"/>
        <dbReference type="ChEBI" id="CHEBI:82748"/>
        <dbReference type="ChEBI" id="CHEBI:456216"/>
        <dbReference type="EC" id="2.3.1.193"/>
    </reaction>
</comment>
<evidence type="ECO:0000256" key="4">
    <source>
        <dbReference type="ARBA" id="ARBA00022694"/>
    </source>
</evidence>
<dbReference type="GO" id="GO:1990883">
    <property type="term" value="F:18S rRNA cytidine N-acetyltransferase activity"/>
    <property type="evidence" value="ECO:0007669"/>
    <property type="project" value="TreeGrafter"/>
</dbReference>
<dbReference type="GO" id="GO:0002101">
    <property type="term" value="P:tRNA wobble cytosine modification"/>
    <property type="evidence" value="ECO:0007669"/>
    <property type="project" value="UniProtKB-UniRule"/>
</dbReference>
<dbReference type="PANTHER" id="PTHR10925">
    <property type="entry name" value="N-ACETYLTRANSFERASE 10"/>
    <property type="match status" value="1"/>
</dbReference>
<comment type="caution">
    <text evidence="9">Lacks conserved residue(s) required for the propagation of feature annotation.</text>
</comment>
<evidence type="ECO:0000259" key="10">
    <source>
        <dbReference type="PROSITE" id="PS51186"/>
    </source>
</evidence>
<dbReference type="Gene3D" id="3.40.50.300">
    <property type="entry name" value="P-loop containing nucleotide triphosphate hydrolases"/>
    <property type="match status" value="1"/>
</dbReference>
<dbReference type="InterPro" id="IPR032672">
    <property type="entry name" value="TmcA/NAT10/Kre33"/>
</dbReference>
<keyword evidence="8 9" id="KW-0012">Acyltransferase</keyword>
<keyword evidence="12" id="KW-1185">Reference proteome</keyword>
<keyword evidence="6 9" id="KW-0067">ATP-binding</keyword>
<proteinExistence type="inferred from homology"/>
<dbReference type="InterPro" id="IPR013562">
    <property type="entry name" value="TmcA/NAT10_N"/>
</dbReference>
<comment type="subcellular location">
    <subcellularLocation>
        <location evidence="9">Cytoplasm</location>
    </subcellularLocation>
</comment>
<organism evidence="11 12">
    <name type="scientific">Sediminicurvatus halobius</name>
    <dbReference type="NCBI Taxonomy" id="2182432"/>
    <lineage>
        <taxon>Bacteria</taxon>
        <taxon>Pseudomonadati</taxon>
        <taxon>Pseudomonadota</taxon>
        <taxon>Gammaproteobacteria</taxon>
        <taxon>Chromatiales</taxon>
        <taxon>Ectothiorhodospiraceae</taxon>
        <taxon>Sediminicurvatus</taxon>
    </lineage>
</organism>
<keyword evidence="4 9" id="KW-0819">tRNA processing</keyword>
<reference evidence="11 12" key="1">
    <citation type="submission" date="2018-05" db="EMBL/GenBank/DDBJ databases">
        <title>Spiribacter halobius sp. nov., a moderately halophilic bacterium isolated from marine solar saltern.</title>
        <authorList>
            <person name="Zheng W.-S."/>
            <person name="Lu D.-C."/>
            <person name="Du Z.-J."/>
        </authorList>
    </citation>
    <scope>NUCLEOTIDE SEQUENCE [LARGE SCALE GENOMIC DNA]</scope>
    <source>
        <strain evidence="11 12">E85</strain>
    </source>
</reference>
<evidence type="ECO:0000313" key="12">
    <source>
        <dbReference type="Proteomes" id="UP000245474"/>
    </source>
</evidence>
<dbReference type="CDD" id="cd04301">
    <property type="entry name" value="NAT_SF"/>
    <property type="match status" value="1"/>
</dbReference>
<feature type="binding site" evidence="9">
    <location>
        <position position="174"/>
    </location>
    <ligand>
        <name>ATP</name>
        <dbReference type="ChEBI" id="CHEBI:30616"/>
    </ligand>
</feature>
<dbReference type="SUPFAM" id="SSF52540">
    <property type="entry name" value="P-loop containing nucleoside triphosphate hydrolases"/>
    <property type="match status" value="1"/>
</dbReference>
<dbReference type="PROSITE" id="PS51186">
    <property type="entry name" value="GNAT"/>
    <property type="match status" value="1"/>
</dbReference>
<comment type="function">
    <text evidence="9">Catalyzes the formation of N(4)-acetylcytidine (ac(4)C) at the wobble position of tRNA(Met), by using acetyl-CoA as an acetyl donor and ATP (or GTP).</text>
</comment>
<keyword evidence="3 9" id="KW-0808">Transferase</keyword>
<dbReference type="InterPro" id="IPR007807">
    <property type="entry name" value="TcmA/NAT10_helicase"/>
</dbReference>
<evidence type="ECO:0000256" key="7">
    <source>
        <dbReference type="ARBA" id="ARBA00022884"/>
    </source>
</evidence>
<dbReference type="GO" id="GO:0005524">
    <property type="term" value="F:ATP binding"/>
    <property type="evidence" value="ECO:0007669"/>
    <property type="project" value="UniProtKB-UniRule"/>
</dbReference>
<dbReference type="OrthoDB" id="5578851at2"/>
<evidence type="ECO:0000256" key="5">
    <source>
        <dbReference type="ARBA" id="ARBA00022741"/>
    </source>
</evidence>
<evidence type="ECO:0000256" key="9">
    <source>
        <dbReference type="HAMAP-Rule" id="MF_01886"/>
    </source>
</evidence>
<dbReference type="Pfam" id="PF05127">
    <property type="entry name" value="NAT10_TcmA_helicase"/>
    <property type="match status" value="1"/>
</dbReference>
<dbReference type="Proteomes" id="UP000245474">
    <property type="component" value="Unassembled WGS sequence"/>
</dbReference>
<feature type="binding site" evidence="9">
    <location>
        <position position="322"/>
    </location>
    <ligand>
        <name>ATP</name>
        <dbReference type="ChEBI" id="CHEBI:30616"/>
    </ligand>
</feature>
<dbReference type="GO" id="GO:1904812">
    <property type="term" value="P:rRNA acetylation involved in maturation of SSU-rRNA"/>
    <property type="evidence" value="ECO:0007669"/>
    <property type="project" value="TreeGrafter"/>
</dbReference>
<dbReference type="RefSeq" id="WP_109677493.1">
    <property type="nucleotide sequence ID" value="NZ_CP086615.1"/>
</dbReference>
<dbReference type="HAMAP" id="MF_01886">
    <property type="entry name" value="tRNA_acetyltr_TmcA"/>
    <property type="match status" value="1"/>
</dbReference>
<dbReference type="InterPro" id="IPR016181">
    <property type="entry name" value="Acyl_CoA_acyltransferase"/>
</dbReference>
<dbReference type="InterPro" id="IPR000182">
    <property type="entry name" value="GNAT_dom"/>
</dbReference>
<keyword evidence="7 9" id="KW-0694">RNA-binding</keyword>
<dbReference type="GO" id="GO:0051392">
    <property type="term" value="F:tRNA cytidine N4-acetyltransferase activity"/>
    <property type="evidence" value="ECO:0007669"/>
    <property type="project" value="UniProtKB-UniRule"/>
</dbReference>
<evidence type="ECO:0000256" key="3">
    <source>
        <dbReference type="ARBA" id="ARBA00022679"/>
    </source>
</evidence>
<comment type="caution">
    <text evidence="11">The sequence shown here is derived from an EMBL/GenBank/DDBJ whole genome shotgun (WGS) entry which is preliminary data.</text>
</comment>
<comment type="similarity">
    <text evidence="9">Belongs to the TmcA family.</text>
</comment>
<dbReference type="Gene3D" id="3.40.630.30">
    <property type="match status" value="1"/>
</dbReference>
<dbReference type="PANTHER" id="PTHR10925:SF5">
    <property type="entry name" value="RNA CYTIDINE ACETYLTRANSFERASE"/>
    <property type="match status" value="1"/>
</dbReference>
<evidence type="ECO:0000256" key="2">
    <source>
        <dbReference type="ARBA" id="ARBA00022555"/>
    </source>
</evidence>